<keyword evidence="4" id="KW-0285">Flavoprotein</keyword>
<dbReference type="GO" id="GO:0071949">
    <property type="term" value="F:FAD binding"/>
    <property type="evidence" value="ECO:0007669"/>
    <property type="project" value="InterPro"/>
</dbReference>
<feature type="region of interest" description="Disordered" evidence="8">
    <location>
        <begin position="81"/>
        <end position="131"/>
    </location>
</feature>
<organism evidence="10 11">
    <name type="scientific">Burkholderia thailandensis (strain ATCC 700388 / DSM 13276 / CCUG 48851 / CIP 106301 / E264)</name>
    <dbReference type="NCBI Taxonomy" id="271848"/>
    <lineage>
        <taxon>Bacteria</taxon>
        <taxon>Pseudomonadati</taxon>
        <taxon>Pseudomonadota</taxon>
        <taxon>Betaproteobacteria</taxon>
        <taxon>Burkholderiales</taxon>
        <taxon>Burkholderiaceae</taxon>
        <taxon>Burkholderia</taxon>
        <taxon>pseudomallei group</taxon>
    </lineage>
</organism>
<feature type="region of interest" description="Disordered" evidence="8">
    <location>
        <begin position="204"/>
        <end position="245"/>
    </location>
</feature>
<feature type="region of interest" description="Disordered" evidence="8">
    <location>
        <begin position="28"/>
        <end position="63"/>
    </location>
</feature>
<dbReference type="PROSITE" id="PS01304">
    <property type="entry name" value="UBIH"/>
    <property type="match status" value="1"/>
</dbReference>
<gene>
    <name evidence="10" type="ordered locus">BTH_I2918</name>
</gene>
<keyword evidence="7 10" id="KW-0503">Monooxygenase</keyword>
<dbReference type="GO" id="GO:0016705">
    <property type="term" value="F:oxidoreductase activity, acting on paired donors, with incorporation or reduction of molecular oxygen"/>
    <property type="evidence" value="ECO:0007669"/>
    <property type="project" value="InterPro"/>
</dbReference>
<protein>
    <submittedName>
        <fullName evidence="10">Monooxygenase family protein</fullName>
    </submittedName>
</protein>
<dbReference type="GO" id="GO:0006744">
    <property type="term" value="P:ubiquinone biosynthetic process"/>
    <property type="evidence" value="ECO:0007669"/>
    <property type="project" value="UniProtKB-UniPathway"/>
</dbReference>
<comment type="similarity">
    <text evidence="3">Belongs to the UbiH/COQ6 family.</text>
</comment>
<dbReference type="HOGENOM" id="CLU_412621_0_0_4"/>
<keyword evidence="11" id="KW-1185">Reference proteome</keyword>
<comment type="cofactor">
    <cofactor evidence="1">
        <name>FAD</name>
        <dbReference type="ChEBI" id="CHEBI:57692"/>
    </cofactor>
</comment>
<evidence type="ECO:0000256" key="4">
    <source>
        <dbReference type="ARBA" id="ARBA00022630"/>
    </source>
</evidence>
<dbReference type="AlphaFoldDB" id="Q2SUH4"/>
<feature type="compositionally biased region" description="Basic and acidic residues" evidence="8">
    <location>
        <begin position="37"/>
        <end position="51"/>
    </location>
</feature>
<feature type="compositionally biased region" description="Basic residues" evidence="8">
    <location>
        <begin position="228"/>
        <end position="243"/>
    </location>
</feature>
<evidence type="ECO:0000313" key="10">
    <source>
        <dbReference type="EMBL" id="ABC36572.1"/>
    </source>
</evidence>
<dbReference type="PANTHER" id="PTHR43876">
    <property type="entry name" value="UBIQUINONE BIOSYNTHESIS MONOOXYGENASE COQ6, MITOCHONDRIAL"/>
    <property type="match status" value="1"/>
</dbReference>
<dbReference type="InterPro" id="IPR018168">
    <property type="entry name" value="Ubi_Hdrlase_CS"/>
</dbReference>
<evidence type="ECO:0000256" key="7">
    <source>
        <dbReference type="ARBA" id="ARBA00023033"/>
    </source>
</evidence>
<dbReference type="SUPFAM" id="SSF51905">
    <property type="entry name" value="FAD/NAD(P)-binding domain"/>
    <property type="match status" value="1"/>
</dbReference>
<keyword evidence="5" id="KW-0274">FAD</keyword>
<dbReference type="NCBIfam" id="TIGR01988">
    <property type="entry name" value="Ubi-OHases"/>
    <property type="match status" value="1"/>
</dbReference>
<evidence type="ECO:0000256" key="2">
    <source>
        <dbReference type="ARBA" id="ARBA00004749"/>
    </source>
</evidence>
<dbReference type="Proteomes" id="UP000001930">
    <property type="component" value="Chromosome I"/>
</dbReference>
<dbReference type="NCBIfam" id="NF005786">
    <property type="entry name" value="PRK07608.1-1"/>
    <property type="match status" value="1"/>
</dbReference>
<dbReference type="InterPro" id="IPR002938">
    <property type="entry name" value="FAD-bd"/>
</dbReference>
<sequence>MGWTALGARAPRLARGGGCGARRVARGNGATAARGCDGVREGARPSRDFHRQAQRVSAHRRIGGLTLGRRPHAACRNSAGTAALGGAPVRGRLPKRPASVGFAPPIARDETGDASRGRRAADSRPTPPGASIPVVVAAMMMVAAVRYHDASCEHAAQHDREGGESRDPFHRYLLWLLASAHCSGRRDDKRCAFVRKRVARNARPRRRAAAGERPLHRRAKAGAIGAARARRPRVKTRIGRPPRNRSGACVAVSRALIYRKFPEGNGVALPAIMPAMTAYHQTFDVAVVGGGLVGKTAALALTQAGHKTALLAQPAVPRPADLAFDSRIYALSASSQALLERLRVWQALDHARLAPVYDMRVYGDAHAELHFSAFQAAVSQLAWIGESSLIECALDAALRFQPNLTWFDARAQGLDVKPDAATLSLANGDVIECDLVVGADGAHSWVRSQIGSKVERRDYRQTGVVANFKAAQPHRETAYQWFRDGEIVALLPLPDGHVSLVWSAHTAHADELLALDPARLAAEVERVTMNRLGALECVTPAQGFPLALQTVDRLIAPRVALVGDAAHLIHPLAGQGMNLGLRDVAALADTLANREAFRDLGDTVLLRRYERARREDIRALMIATDGLQRLFSLPGALARIVRNTGMALVGAQPLVKRWLVASALG</sequence>
<dbReference type="InterPro" id="IPR036188">
    <property type="entry name" value="FAD/NAD-bd_sf"/>
</dbReference>
<dbReference type="InterPro" id="IPR051205">
    <property type="entry name" value="UbiH/COQ6_monooxygenase"/>
</dbReference>
<comment type="pathway">
    <text evidence="2">Cofactor biosynthesis; ubiquinone biosynthesis.</text>
</comment>
<evidence type="ECO:0000259" key="9">
    <source>
        <dbReference type="Pfam" id="PF01494"/>
    </source>
</evidence>
<feature type="compositionally biased region" description="Basic and acidic residues" evidence="8">
    <location>
        <begin position="107"/>
        <end position="122"/>
    </location>
</feature>
<accession>Q2SUH4</accession>
<evidence type="ECO:0000313" key="11">
    <source>
        <dbReference type="Proteomes" id="UP000001930"/>
    </source>
</evidence>
<name>Q2SUH4_BURTA</name>
<dbReference type="PANTHER" id="PTHR43876:SF7">
    <property type="entry name" value="UBIQUINONE BIOSYNTHESIS MONOOXYGENASE COQ6, MITOCHONDRIAL"/>
    <property type="match status" value="1"/>
</dbReference>
<dbReference type="InterPro" id="IPR010971">
    <property type="entry name" value="UbiH/COQ6"/>
</dbReference>
<dbReference type="Gene3D" id="3.50.50.60">
    <property type="entry name" value="FAD/NAD(P)-binding domain"/>
    <property type="match status" value="2"/>
</dbReference>
<reference evidence="10 11" key="1">
    <citation type="journal article" date="2005" name="BMC Genomics">
        <title>Bacterial genome adaptation to niches: divergence of the potential virulence genes in three Burkholderia species of different survival strategies.</title>
        <authorList>
            <person name="Kim H.S."/>
            <person name="Schell M.A."/>
            <person name="Yu Y."/>
            <person name="Ulrich R.L."/>
            <person name="Sarria S.H."/>
            <person name="Nierman W.C."/>
            <person name="DeShazer D."/>
        </authorList>
    </citation>
    <scope>NUCLEOTIDE SEQUENCE [LARGE SCALE GENOMIC DNA]</scope>
    <source>
        <strain evidence="11">ATCC 700388 / DSM 13276 / CCUG 48851 / CIP 106301 / E264</strain>
    </source>
</reference>
<dbReference type="Pfam" id="PF01494">
    <property type="entry name" value="FAD_binding_3"/>
    <property type="match status" value="1"/>
</dbReference>
<proteinExistence type="inferred from homology"/>
<dbReference type="KEGG" id="bte:BTH_I2918"/>
<evidence type="ECO:0000256" key="3">
    <source>
        <dbReference type="ARBA" id="ARBA00005349"/>
    </source>
</evidence>
<evidence type="ECO:0000256" key="1">
    <source>
        <dbReference type="ARBA" id="ARBA00001974"/>
    </source>
</evidence>
<evidence type="ECO:0000256" key="8">
    <source>
        <dbReference type="SAM" id="MobiDB-lite"/>
    </source>
</evidence>
<dbReference type="EMBL" id="CP000086">
    <property type="protein sequence ID" value="ABC36572.1"/>
    <property type="molecule type" value="Genomic_DNA"/>
</dbReference>
<feature type="domain" description="FAD-binding" evidence="9">
    <location>
        <begin position="283"/>
        <end position="620"/>
    </location>
</feature>
<dbReference type="UniPathway" id="UPA00232"/>
<evidence type="ECO:0000256" key="6">
    <source>
        <dbReference type="ARBA" id="ARBA00023002"/>
    </source>
</evidence>
<dbReference type="PRINTS" id="PR00420">
    <property type="entry name" value="RNGMNOXGNASE"/>
</dbReference>
<evidence type="ECO:0000256" key="5">
    <source>
        <dbReference type="ARBA" id="ARBA00022827"/>
    </source>
</evidence>
<keyword evidence="6" id="KW-0560">Oxidoreductase</keyword>
<dbReference type="GO" id="GO:0004497">
    <property type="term" value="F:monooxygenase activity"/>
    <property type="evidence" value="ECO:0007669"/>
    <property type="project" value="UniProtKB-KW"/>
</dbReference>